<proteinExistence type="predicted"/>
<organism evidence="2 3">
    <name type="scientific">Paenibacillus arenilitoris</name>
    <dbReference type="NCBI Taxonomy" id="2772299"/>
    <lineage>
        <taxon>Bacteria</taxon>
        <taxon>Bacillati</taxon>
        <taxon>Bacillota</taxon>
        <taxon>Bacilli</taxon>
        <taxon>Bacillales</taxon>
        <taxon>Paenibacillaceae</taxon>
        <taxon>Paenibacillus</taxon>
    </lineage>
</organism>
<reference evidence="2" key="1">
    <citation type="submission" date="2020-09" db="EMBL/GenBank/DDBJ databases">
        <title>A novel bacterium of genus Paenibacillus, isolated from South China Sea.</title>
        <authorList>
            <person name="Huang H."/>
            <person name="Mo K."/>
            <person name="Hu Y."/>
        </authorList>
    </citation>
    <scope>NUCLEOTIDE SEQUENCE</scope>
    <source>
        <strain evidence="2">IB182493</strain>
    </source>
</reference>
<dbReference type="RefSeq" id="WP_190865326.1">
    <property type="nucleotide sequence ID" value="NZ_JACXIY010000030.1"/>
</dbReference>
<name>A0A927CNZ0_9BACL</name>
<accession>A0A927CNZ0</accession>
<dbReference type="Proteomes" id="UP000632125">
    <property type="component" value="Unassembled WGS sequence"/>
</dbReference>
<protein>
    <submittedName>
        <fullName evidence="2">Uncharacterized protein</fullName>
    </submittedName>
</protein>
<feature type="compositionally biased region" description="Low complexity" evidence="1">
    <location>
        <begin position="1"/>
        <end position="20"/>
    </location>
</feature>
<keyword evidence="3" id="KW-1185">Reference proteome</keyword>
<gene>
    <name evidence="2" type="ORF">IDH41_23190</name>
</gene>
<feature type="region of interest" description="Disordered" evidence="1">
    <location>
        <begin position="1"/>
        <end position="28"/>
    </location>
</feature>
<dbReference type="AlphaFoldDB" id="A0A927CNZ0"/>
<sequence>MHQYSQQSANFQGQQGFQNQGPTGYVQSHYQGQLSQPTFGRQTNSIVGGAQGGYRGMNQQFASTSHSAFNQPVASYNAYQSHQPVQSHASSPAAAFGNVGPVIAHYGYQAGSDAQQSFRQNASQFNQQANYGGFAQSNAQSGYGMTPSHSYTSSAHPVYEATNAYQQAGPVISHQGWQASSNNSPYSGGMR</sequence>
<evidence type="ECO:0000256" key="1">
    <source>
        <dbReference type="SAM" id="MobiDB-lite"/>
    </source>
</evidence>
<evidence type="ECO:0000313" key="2">
    <source>
        <dbReference type="EMBL" id="MBD2871499.1"/>
    </source>
</evidence>
<comment type="caution">
    <text evidence="2">The sequence shown here is derived from an EMBL/GenBank/DDBJ whole genome shotgun (WGS) entry which is preliminary data.</text>
</comment>
<evidence type="ECO:0000313" key="3">
    <source>
        <dbReference type="Proteomes" id="UP000632125"/>
    </source>
</evidence>
<dbReference type="EMBL" id="JACXIY010000030">
    <property type="protein sequence ID" value="MBD2871499.1"/>
    <property type="molecule type" value="Genomic_DNA"/>
</dbReference>